<organism evidence="1 2">
    <name type="scientific">Crenobacter cavernae</name>
    <dbReference type="NCBI Taxonomy" id="2290923"/>
    <lineage>
        <taxon>Bacteria</taxon>
        <taxon>Pseudomonadati</taxon>
        <taxon>Pseudomonadota</taxon>
        <taxon>Betaproteobacteria</taxon>
        <taxon>Neisseriales</taxon>
        <taxon>Neisseriaceae</taxon>
        <taxon>Crenobacter</taxon>
    </lineage>
</organism>
<dbReference type="Proteomes" id="UP000290682">
    <property type="component" value="Unassembled WGS sequence"/>
</dbReference>
<proteinExistence type="predicted"/>
<name>A0ABY0FBH1_9NEIS</name>
<gene>
    <name evidence="1" type="ORF">EBB06_10430</name>
</gene>
<accession>A0ABY0FBH1</accession>
<evidence type="ECO:0000313" key="2">
    <source>
        <dbReference type="Proteomes" id="UP000290682"/>
    </source>
</evidence>
<dbReference type="EMBL" id="REGR01000010">
    <property type="protein sequence ID" value="RXZ43385.1"/>
    <property type="molecule type" value="Genomic_DNA"/>
</dbReference>
<comment type="caution">
    <text evidence="1">The sequence shown here is derived from an EMBL/GenBank/DDBJ whole genome shotgun (WGS) entry which is preliminary data.</text>
</comment>
<evidence type="ECO:0000313" key="1">
    <source>
        <dbReference type="EMBL" id="RXZ43385.1"/>
    </source>
</evidence>
<dbReference type="PROSITE" id="PS51257">
    <property type="entry name" value="PROKAR_LIPOPROTEIN"/>
    <property type="match status" value="1"/>
</dbReference>
<sequence>MKSVTLFVLALLAGAVGTGLYSCMEPAADLGPAITPAPPEVGRGPQAAPLAARRHARLSAALSAPNGTQVSSANLRGLAELFGPSAPDWRLGERNPPLT</sequence>
<protein>
    <submittedName>
        <fullName evidence="1">Uncharacterized protein</fullName>
    </submittedName>
</protein>
<keyword evidence="2" id="KW-1185">Reference proteome</keyword>
<reference evidence="1 2" key="1">
    <citation type="submission" date="2018-10" db="EMBL/GenBank/DDBJ databases">
        <title>Draft genome of Fastidiocella sp. strain 375T, a bacterium isolated from a karstic cave dripping water.</title>
        <authorList>
            <person name="Coelho C."/>
            <person name="Verissimo A."/>
            <person name="Tiago I."/>
        </authorList>
    </citation>
    <scope>NUCLEOTIDE SEQUENCE [LARGE SCALE GENOMIC DNA]</scope>
    <source>
        <strain evidence="1 2">CAVE-375</strain>
    </source>
</reference>